<evidence type="ECO:0000259" key="2">
    <source>
        <dbReference type="Pfam" id="PF26078"/>
    </source>
</evidence>
<gene>
    <name evidence="3" type="ORF">FMA36_14020</name>
</gene>
<dbReference type="AlphaFoldDB" id="A0A857FTJ4"/>
<reference evidence="3 4" key="1">
    <citation type="journal article" date="2020" name="Carbohydr. Polym.">
        <title>Characterization and optimization of production of bacterial cellulose from strain CGMCC 17276 based on whole-genome analysis.</title>
        <authorList>
            <person name="Lu T."/>
            <person name="Gao H."/>
            <person name="Liao B."/>
            <person name="Wu J."/>
            <person name="Zhang W."/>
            <person name="Huang J."/>
            <person name="Liu M."/>
            <person name="Huang J."/>
            <person name="Chang Z."/>
            <person name="Jin M."/>
            <person name="Yi Z."/>
            <person name="Jiang D."/>
        </authorList>
    </citation>
    <scope>NUCLEOTIDE SEQUENCE [LARGE SCALE GENOMIC DNA]</scope>
    <source>
        <strain evidence="3 4">CGMCC 17276</strain>
    </source>
</reference>
<dbReference type="Pfam" id="PF04865">
    <property type="entry name" value="Baseplate_J"/>
    <property type="match status" value="1"/>
</dbReference>
<evidence type="ECO:0000313" key="3">
    <source>
        <dbReference type="EMBL" id="QHC36467.1"/>
    </source>
</evidence>
<dbReference type="EMBL" id="CP041348">
    <property type="protein sequence ID" value="QHC36467.1"/>
    <property type="molecule type" value="Genomic_DNA"/>
</dbReference>
<organism evidence="3 4">
    <name type="scientific">Komagataeibacter xylinus</name>
    <name type="common">Gluconacetobacter xylinus</name>
    <dbReference type="NCBI Taxonomy" id="28448"/>
    <lineage>
        <taxon>Bacteria</taxon>
        <taxon>Pseudomonadati</taxon>
        <taxon>Pseudomonadota</taxon>
        <taxon>Alphaproteobacteria</taxon>
        <taxon>Acetobacterales</taxon>
        <taxon>Acetobacteraceae</taxon>
        <taxon>Komagataeibacter</taxon>
    </lineage>
</organism>
<proteinExistence type="predicted"/>
<dbReference type="Pfam" id="PF26078">
    <property type="entry name" value="Baseplate_J_M"/>
    <property type="match status" value="1"/>
</dbReference>
<sequence>MPYQQPTLSDLQAQGLNDIVATNITQGRALFPRSVLRALTWCFANLTWGNYDFLASCYRQAVPFTATDEALDGWGAMREILRKDATAATGTVQFTGATPQKPLPMGTVIMRADGLDYITTADAAADATGTLSAPVTCQTTGATGNCDAGIAFSLLTAISGLPAQGVALAAFTGGADMETDSEYRTRVLAAYASRAGGGRQDDYVEWAEDVAGVTRAWCNPNGFGPGTVVVYFMMDDAEAANGGYPQGTDGGAADETRYAPATGDQLTVADAIYPQRPATALVIACAPTPCPIDVTVRNLSPNTTAQITAMETALADLFYREGTPLGMTLAQSDIEDALLSTGASFTMVSPAGPTDIPVGSLPSVGAVVPA</sequence>
<protein>
    <submittedName>
        <fullName evidence="3">Baseplate J/gp47 family protein</fullName>
    </submittedName>
</protein>
<dbReference type="PANTHER" id="PTHR37829:SF3">
    <property type="entry name" value="PROTEIN JAYE-RELATED"/>
    <property type="match status" value="1"/>
</dbReference>
<dbReference type="Proteomes" id="UP000464674">
    <property type="component" value="Chromosome"/>
</dbReference>
<accession>A0A857FTJ4</accession>
<dbReference type="InterPro" id="IPR052399">
    <property type="entry name" value="Phage_Baseplate_Assmbl_Protein"/>
</dbReference>
<dbReference type="InterPro" id="IPR006949">
    <property type="entry name" value="Barrel_Baseplate_J-like"/>
</dbReference>
<feature type="domain" description="Baseplate J-like central" evidence="2">
    <location>
        <begin position="196"/>
        <end position="286"/>
    </location>
</feature>
<dbReference type="InterPro" id="IPR058531">
    <property type="entry name" value="Baseplate_J_M"/>
</dbReference>
<dbReference type="OrthoDB" id="7565172at2"/>
<evidence type="ECO:0000259" key="1">
    <source>
        <dbReference type="Pfam" id="PF04865"/>
    </source>
</evidence>
<name>A0A857FTJ4_KOMXY</name>
<dbReference type="PANTHER" id="PTHR37829">
    <property type="entry name" value="PHAGE-LIKE ELEMENT PBSX PROTEIN XKDT"/>
    <property type="match status" value="1"/>
</dbReference>
<dbReference type="RefSeq" id="WP_159262940.1">
    <property type="nucleotide sequence ID" value="NZ_CP041348.1"/>
</dbReference>
<evidence type="ECO:0000313" key="4">
    <source>
        <dbReference type="Proteomes" id="UP000464674"/>
    </source>
</evidence>
<feature type="domain" description="Baseplate protein J-like barrel" evidence="1">
    <location>
        <begin position="91"/>
        <end position="174"/>
    </location>
</feature>